<dbReference type="Pfam" id="PF19278">
    <property type="entry name" value="Hydant_A_C"/>
    <property type="match status" value="1"/>
</dbReference>
<evidence type="ECO:0000313" key="5">
    <source>
        <dbReference type="Proteomes" id="UP000555756"/>
    </source>
</evidence>
<dbReference type="PANTHER" id="PTHR11365:SF23">
    <property type="entry name" value="HYPOTHETICAL 5-OXOPROLINASE (EUROFUNG)-RELATED"/>
    <property type="match status" value="1"/>
</dbReference>
<name>A0A7W4PH72_9PROT</name>
<dbReference type="Proteomes" id="UP000555756">
    <property type="component" value="Unassembled WGS sequence"/>
</dbReference>
<dbReference type="Pfam" id="PF01968">
    <property type="entry name" value="Hydantoinase_A"/>
    <property type="match status" value="1"/>
</dbReference>
<dbReference type="PANTHER" id="PTHR11365">
    <property type="entry name" value="5-OXOPROLINASE RELATED"/>
    <property type="match status" value="1"/>
</dbReference>
<feature type="domain" description="Acetophenone carboxylase-like C-terminal" evidence="3">
    <location>
        <begin position="506"/>
        <end position="674"/>
    </location>
</feature>
<organism evidence="4 5">
    <name type="scientific">Gluconacetobacter azotocaptans</name>
    <dbReference type="NCBI Taxonomy" id="142834"/>
    <lineage>
        <taxon>Bacteria</taxon>
        <taxon>Pseudomonadati</taxon>
        <taxon>Pseudomonadota</taxon>
        <taxon>Alphaproteobacteria</taxon>
        <taxon>Acetobacterales</taxon>
        <taxon>Acetobacteraceae</taxon>
        <taxon>Gluconacetobacter</taxon>
    </lineage>
</organism>
<dbReference type="SUPFAM" id="SSF53067">
    <property type="entry name" value="Actin-like ATPase domain"/>
    <property type="match status" value="1"/>
</dbReference>
<evidence type="ECO:0000259" key="2">
    <source>
        <dbReference type="Pfam" id="PF05378"/>
    </source>
</evidence>
<comment type="caution">
    <text evidence="4">The sequence shown here is derived from an EMBL/GenBank/DDBJ whole genome shotgun (WGS) entry which is preliminary data.</text>
</comment>
<dbReference type="EMBL" id="JABEQF010000009">
    <property type="protein sequence ID" value="MBB2190801.1"/>
    <property type="molecule type" value="Genomic_DNA"/>
</dbReference>
<keyword evidence="5" id="KW-1185">Reference proteome</keyword>
<gene>
    <name evidence="4" type="ORF">HLH34_12660</name>
</gene>
<dbReference type="GO" id="GO:0005829">
    <property type="term" value="C:cytosol"/>
    <property type="evidence" value="ECO:0007669"/>
    <property type="project" value="TreeGrafter"/>
</dbReference>
<dbReference type="InterPro" id="IPR049517">
    <property type="entry name" value="ACX-like_C"/>
</dbReference>
<dbReference type="InterPro" id="IPR008040">
    <property type="entry name" value="Hydant_A_N"/>
</dbReference>
<dbReference type="RefSeq" id="WP_183119945.1">
    <property type="nucleotide sequence ID" value="NZ_JABEQF010000009.1"/>
</dbReference>
<dbReference type="Pfam" id="PF05378">
    <property type="entry name" value="Hydant_A_N"/>
    <property type="match status" value="1"/>
</dbReference>
<evidence type="ECO:0000259" key="3">
    <source>
        <dbReference type="Pfam" id="PF19278"/>
    </source>
</evidence>
<feature type="domain" description="Hydantoinase A/oxoprolinase" evidence="1">
    <location>
        <begin position="203"/>
        <end position="489"/>
    </location>
</feature>
<proteinExistence type="predicted"/>
<sequence>MSWRIGVDSGGTFCDICLYDQEGGQLAIWKVSSTPDDPSRGIAAGVSEGLETVGAAMSQVGFLGHGTTVGTNALIQHKGARTGLITTRGFRDLIEIGRQRRPSLYDLNADKTPVLVDRDLRLEVSERVRSDGSVAVPLNEAELREAVRALRDAGVAAIAIGFLYAFLNPENERRAREIVEQTFPGVFISASYVVAPEFREYERFSTTVVNAYLGPVMENYINRLETRLQEQGLKVAPGITQSNGGVISFEAARTLPVRTVLSGPSTGVVAAQKIGMTIGEPNLITFDMGGTSSDVALLKEGKCRLMGEANVHGYPIKAPMLDIHTVGAGGGSLAFRDAGGLLKVGPQSCGADPGPVCYDKGNKTPSTTDANVVLHTLNPEFLLGGRMKINHDGAYSQIALLAETLGLDVMEAAQGIISVVTANMARAVRVISVQKGHDPRDYALMAFGGAGPLHAARLALELEMKRVIIPLTPGVMCALGLLLTDLRADFSVTRILPAQDDSVAVIAELVGSLRRQADAWFLAENVEEGARSLTFTADMRYAGQNYELPVAIGELDGVTAETIGHFVTAFRQVHTEQYGFASTTDPIQFVTFRVQAGGRIESANFPAHDDAGPDAGTALLGTREIWFPETGGFTACPVYDRSRLRAGNVLHGPAVVEQMDATTVILPGMTAHVEPHLNIIIETGL</sequence>
<dbReference type="GO" id="GO:0006749">
    <property type="term" value="P:glutathione metabolic process"/>
    <property type="evidence" value="ECO:0007669"/>
    <property type="project" value="TreeGrafter"/>
</dbReference>
<dbReference type="InterPro" id="IPR043129">
    <property type="entry name" value="ATPase_NBD"/>
</dbReference>
<evidence type="ECO:0000259" key="1">
    <source>
        <dbReference type="Pfam" id="PF01968"/>
    </source>
</evidence>
<accession>A0A7W4PH72</accession>
<evidence type="ECO:0000313" key="4">
    <source>
        <dbReference type="EMBL" id="MBB2190801.1"/>
    </source>
</evidence>
<feature type="domain" description="Hydantoinase/oxoprolinase N-terminal" evidence="2">
    <location>
        <begin position="4"/>
        <end position="182"/>
    </location>
</feature>
<protein>
    <submittedName>
        <fullName evidence="4">Hydantoinase/oxoprolinase family protein</fullName>
    </submittedName>
</protein>
<dbReference type="InterPro" id="IPR002821">
    <property type="entry name" value="Hydantoinase_A"/>
</dbReference>
<dbReference type="GO" id="GO:0017168">
    <property type="term" value="F:5-oxoprolinase (ATP-hydrolyzing) activity"/>
    <property type="evidence" value="ECO:0007669"/>
    <property type="project" value="TreeGrafter"/>
</dbReference>
<dbReference type="InterPro" id="IPR045079">
    <property type="entry name" value="Oxoprolinase-like"/>
</dbReference>
<reference evidence="4 5" key="1">
    <citation type="submission" date="2020-04" db="EMBL/GenBank/DDBJ databases">
        <title>Description of novel Gluconacetobacter.</title>
        <authorList>
            <person name="Sombolestani A."/>
        </authorList>
    </citation>
    <scope>NUCLEOTIDE SEQUENCE [LARGE SCALE GENOMIC DNA]</scope>
    <source>
        <strain evidence="4 5">LMG 21311</strain>
    </source>
</reference>
<dbReference type="AlphaFoldDB" id="A0A7W4PH72"/>